<dbReference type="Pfam" id="PF09867">
    <property type="entry name" value="TagF_N"/>
    <property type="match status" value="1"/>
</dbReference>
<dbReference type="Gene3D" id="3.40.1730.10">
    <property type="entry name" value="pa0076 domain"/>
    <property type="match status" value="1"/>
</dbReference>
<dbReference type="Proteomes" id="UP001041814">
    <property type="component" value="Unassembled WGS sequence"/>
</dbReference>
<keyword evidence="2" id="KW-1185">Reference proteome</keyword>
<dbReference type="InterPro" id="IPR017748">
    <property type="entry name" value="TagF"/>
</dbReference>
<evidence type="ECO:0000313" key="1">
    <source>
        <dbReference type="EMBL" id="MBK1714345.1"/>
    </source>
</evidence>
<sequence>MSATVPLRMLHFGKLPSRGDFVRSGQPAALLQTLDDWLAGGVEALSADPRWKLLYDRAMPAQFAFLGSRATRGLAGHLIASNDASGRRFPFIVAGALEMTDSLAFVARSPLLLARPWQRFEAAARQSYAAADATPLLADISQTEVELESSVLAYEANFRDFLEMQTLASTEALLRQAGHALSLRTLLLGIGLLLEKVPASGLQRLDKGLLLPLPQDPMVRPYVATLWMELVSGFLSRAAFELVLFLPQPSAPGSAVLALGFDGPTARGLQALIDPERRPDVFIDAQQADWVEPFVDQDYGVKKLSSYLEQPSLSLRQAVATFKEAFLGN</sequence>
<accession>A0ABS1E081</accession>
<dbReference type="EMBL" id="NRRU01000064">
    <property type="protein sequence ID" value="MBK1714345.1"/>
    <property type="molecule type" value="Genomic_DNA"/>
</dbReference>
<dbReference type="RefSeq" id="WP_200228549.1">
    <property type="nucleotide sequence ID" value="NZ_NRRT01000022.1"/>
</dbReference>
<name>A0ABS1E081_RUBGE</name>
<comment type="caution">
    <text evidence="1">The sequence shown here is derived from an EMBL/GenBank/DDBJ whole genome shotgun (WGS) entry which is preliminary data.</text>
</comment>
<organism evidence="1 2">
    <name type="scientific">Rubrivivax gelatinosus</name>
    <name type="common">Rhodocyclus gelatinosus</name>
    <name type="synonym">Rhodopseudomonas gelatinosa</name>
    <dbReference type="NCBI Taxonomy" id="28068"/>
    <lineage>
        <taxon>Bacteria</taxon>
        <taxon>Pseudomonadati</taxon>
        <taxon>Pseudomonadota</taxon>
        <taxon>Betaproteobacteria</taxon>
        <taxon>Burkholderiales</taxon>
        <taxon>Sphaerotilaceae</taxon>
        <taxon>Rubrivivax</taxon>
    </lineage>
</organism>
<reference evidence="1" key="1">
    <citation type="submission" date="2017-08" db="EMBL/GenBank/DDBJ databases">
        <authorList>
            <person name="Imhoff J.F."/>
            <person name="Rahn T."/>
            <person name="Kuenzel S."/>
            <person name="Neulinger S.C."/>
        </authorList>
    </citation>
    <scope>NUCLEOTIDE SEQUENCE</scope>
    <source>
        <strain evidence="1">IM 151</strain>
    </source>
</reference>
<reference evidence="1" key="2">
    <citation type="journal article" date="2020" name="Microorganisms">
        <title>Osmotic Adaptation and Compatible Solute Biosynthesis of Phototrophic Bacteria as Revealed from Genome Analyses.</title>
        <authorList>
            <person name="Imhoff J.F."/>
            <person name="Rahn T."/>
            <person name="Kunzel S."/>
            <person name="Keller A."/>
            <person name="Neulinger S.C."/>
        </authorList>
    </citation>
    <scope>NUCLEOTIDE SEQUENCE</scope>
    <source>
        <strain evidence="1">IM 151</strain>
    </source>
</reference>
<evidence type="ECO:0000313" key="2">
    <source>
        <dbReference type="Proteomes" id="UP001041814"/>
    </source>
</evidence>
<protein>
    <submittedName>
        <fullName evidence="1">Type VI secretion-associated protein</fullName>
    </submittedName>
</protein>
<dbReference type="InterPro" id="IPR038225">
    <property type="entry name" value="TagF_sf"/>
</dbReference>
<dbReference type="NCBIfam" id="TIGR03373">
    <property type="entry name" value="VI_minor_4"/>
    <property type="match status" value="1"/>
</dbReference>
<proteinExistence type="predicted"/>
<gene>
    <name evidence="1" type="ORF">CKO43_16355</name>
</gene>